<sequence>MIFLENGKYTALLIFILMLPLASYGEIHFTDVTKKYAVGGYNYFGGHGICWVDVNGDGRLDIYVKNVAGYIYHVPNNLFINYGDYFLEEAADRGVTDAYGFGTHGAVFADLDNDRDFDLFSTTTFDRTTAHNHIYQNDGKGFFSDMTYNITPPQNINTSARGVAAADFDGDGDIDLYFSNALPNTDPYNPSLFPPKRTKNFYINNGDGSFTWSFRGIFWTGFVQGVVAIDIDGDGDIDIAEAKWTPPSTIYLNDGSGHFTDAGGEMGLPQTLGVRDGGMTFGDIDNDGDLDLALIGPGKVDIYLNTGNIFEFKQKIIPDVLSGGAHVCFGDFDHDGDLDLYVSGGNVYENDGTGIFMLVLSNISGLKPSLDTLDPRGSALGDFDRDGDLDIYIADADYYNVLLRNDCDDSNWIQVDIIDHKKAIGGIGAKLDLYVTGHVGETNFLRGHREIHGEYGYLGQDMPTAHFGAPSGNTYDLKVTFFDKLEKVIQNITPGQKIQVSYPHVYAPLNFSGSRYENKALFYRESLIILSWDENPENKNIQSYRIYEMDSGNRTFLTEVSADTFRYMFRDVEKDRQYKFALTAIDQNNREGEAAYLTLK</sequence>
<reference evidence="3 4" key="1">
    <citation type="journal article" date="2015" name="Microbiome">
        <title>Genomic resolution of linkages in carbon, nitrogen, and sulfur cycling among widespread estuary sediment bacteria.</title>
        <authorList>
            <person name="Baker B.J."/>
            <person name="Lazar C.S."/>
            <person name="Teske A.P."/>
            <person name="Dick G.J."/>
        </authorList>
    </citation>
    <scope>NUCLEOTIDE SEQUENCE [LARGE SCALE GENOMIC DNA]</scope>
    <source>
        <strain evidence="3">DG_54_3</strain>
    </source>
</reference>
<dbReference type="EMBL" id="LIZX01000020">
    <property type="protein sequence ID" value="KPJ69591.1"/>
    <property type="molecule type" value="Genomic_DNA"/>
</dbReference>
<dbReference type="InterPro" id="IPR013783">
    <property type="entry name" value="Ig-like_fold"/>
</dbReference>
<evidence type="ECO:0000256" key="1">
    <source>
        <dbReference type="ARBA" id="ARBA00022729"/>
    </source>
</evidence>
<dbReference type="InterPro" id="IPR036116">
    <property type="entry name" value="FN3_sf"/>
</dbReference>
<name>A0A0S7Y4B7_UNCSA</name>
<dbReference type="InterPro" id="IPR013517">
    <property type="entry name" value="FG-GAP"/>
</dbReference>
<accession>A0A0S7Y4B7</accession>
<dbReference type="Pfam" id="PF13517">
    <property type="entry name" value="FG-GAP_3"/>
    <property type="match status" value="2"/>
</dbReference>
<evidence type="ECO:0000313" key="3">
    <source>
        <dbReference type="EMBL" id="KPJ69591.1"/>
    </source>
</evidence>
<feature type="domain" description="ASPIC/UnbV" evidence="2">
    <location>
        <begin position="426"/>
        <end position="498"/>
    </location>
</feature>
<dbReference type="PANTHER" id="PTHR46580:SF4">
    <property type="entry name" value="ATP_GTP-BINDING PROTEIN"/>
    <property type="match status" value="1"/>
</dbReference>
<dbReference type="Pfam" id="PF07593">
    <property type="entry name" value="UnbV_ASPIC"/>
    <property type="match status" value="1"/>
</dbReference>
<dbReference type="InterPro" id="IPR011519">
    <property type="entry name" value="UnbV_ASPIC"/>
</dbReference>
<gene>
    <name evidence="3" type="ORF">AMJ44_03265</name>
</gene>
<evidence type="ECO:0000313" key="4">
    <source>
        <dbReference type="Proteomes" id="UP000051861"/>
    </source>
</evidence>
<keyword evidence="1" id="KW-0732">Signal</keyword>
<dbReference type="InterPro" id="IPR028994">
    <property type="entry name" value="Integrin_alpha_N"/>
</dbReference>
<dbReference type="PANTHER" id="PTHR46580">
    <property type="entry name" value="SENSOR KINASE-RELATED"/>
    <property type="match status" value="1"/>
</dbReference>
<dbReference type="Gene3D" id="2.130.10.130">
    <property type="entry name" value="Integrin alpha, N-terminal"/>
    <property type="match status" value="2"/>
</dbReference>
<dbReference type="SUPFAM" id="SSF49265">
    <property type="entry name" value="Fibronectin type III"/>
    <property type="match status" value="1"/>
</dbReference>
<evidence type="ECO:0000259" key="2">
    <source>
        <dbReference type="Pfam" id="PF07593"/>
    </source>
</evidence>
<dbReference type="Proteomes" id="UP000051861">
    <property type="component" value="Unassembled WGS sequence"/>
</dbReference>
<protein>
    <recommendedName>
        <fullName evidence="2">ASPIC/UnbV domain-containing protein</fullName>
    </recommendedName>
</protein>
<dbReference type="PATRIC" id="fig|1703775.3.peg.528"/>
<dbReference type="Gene3D" id="2.60.40.10">
    <property type="entry name" value="Immunoglobulins"/>
    <property type="match status" value="1"/>
</dbReference>
<dbReference type="SUPFAM" id="SSF69318">
    <property type="entry name" value="Integrin alpha N-terminal domain"/>
    <property type="match status" value="2"/>
</dbReference>
<proteinExistence type="predicted"/>
<organism evidence="3 4">
    <name type="scientific">candidate division WOR-1 bacterium DG_54_3</name>
    <dbReference type="NCBI Taxonomy" id="1703775"/>
    <lineage>
        <taxon>Bacteria</taxon>
        <taxon>Bacillati</taxon>
        <taxon>Saganbacteria</taxon>
    </lineage>
</organism>
<dbReference type="AlphaFoldDB" id="A0A0S7Y4B7"/>
<comment type="caution">
    <text evidence="3">The sequence shown here is derived from an EMBL/GenBank/DDBJ whole genome shotgun (WGS) entry which is preliminary data.</text>
</comment>